<dbReference type="Proteomes" id="UP000188268">
    <property type="component" value="Unassembled WGS sequence"/>
</dbReference>
<protein>
    <submittedName>
        <fullName evidence="1">Uncharacterized protein</fullName>
    </submittedName>
</protein>
<name>A0A1R3JQJ2_COCAP</name>
<dbReference type="Gramene" id="OMO97074">
    <property type="protein sequence ID" value="OMO97074"/>
    <property type="gene ID" value="CCACVL1_04664"/>
</dbReference>
<sequence>MSAPTSLLYHLSPKTLCFKSFGFYLSSMAIHHHHYH</sequence>
<dbReference type="AlphaFoldDB" id="A0A1R3JQJ2"/>
<gene>
    <name evidence="1" type="ORF">CCACVL1_04664</name>
</gene>
<keyword evidence="2" id="KW-1185">Reference proteome</keyword>
<organism evidence="1 2">
    <name type="scientific">Corchorus capsularis</name>
    <name type="common">Jute</name>
    <dbReference type="NCBI Taxonomy" id="210143"/>
    <lineage>
        <taxon>Eukaryota</taxon>
        <taxon>Viridiplantae</taxon>
        <taxon>Streptophyta</taxon>
        <taxon>Embryophyta</taxon>
        <taxon>Tracheophyta</taxon>
        <taxon>Spermatophyta</taxon>
        <taxon>Magnoliopsida</taxon>
        <taxon>eudicotyledons</taxon>
        <taxon>Gunneridae</taxon>
        <taxon>Pentapetalae</taxon>
        <taxon>rosids</taxon>
        <taxon>malvids</taxon>
        <taxon>Malvales</taxon>
        <taxon>Malvaceae</taxon>
        <taxon>Grewioideae</taxon>
        <taxon>Apeibeae</taxon>
        <taxon>Corchorus</taxon>
    </lineage>
</organism>
<reference evidence="1 2" key="1">
    <citation type="submission" date="2013-09" db="EMBL/GenBank/DDBJ databases">
        <title>Corchorus capsularis genome sequencing.</title>
        <authorList>
            <person name="Alam M."/>
            <person name="Haque M.S."/>
            <person name="Islam M.S."/>
            <person name="Emdad E.M."/>
            <person name="Islam M.M."/>
            <person name="Ahmed B."/>
            <person name="Halim A."/>
            <person name="Hossen Q.M.M."/>
            <person name="Hossain M.Z."/>
            <person name="Ahmed R."/>
            <person name="Khan M.M."/>
            <person name="Islam R."/>
            <person name="Rashid M.M."/>
            <person name="Khan S.A."/>
            <person name="Rahman M.S."/>
            <person name="Alam M."/>
        </authorList>
    </citation>
    <scope>NUCLEOTIDE SEQUENCE [LARGE SCALE GENOMIC DNA]</scope>
    <source>
        <strain evidence="2">cv. CVL-1</strain>
        <tissue evidence="1">Whole seedling</tissue>
    </source>
</reference>
<accession>A0A1R3JQJ2</accession>
<proteinExistence type="predicted"/>
<evidence type="ECO:0000313" key="1">
    <source>
        <dbReference type="EMBL" id="OMO97074.1"/>
    </source>
</evidence>
<comment type="caution">
    <text evidence="1">The sequence shown here is derived from an EMBL/GenBank/DDBJ whole genome shotgun (WGS) entry which is preliminary data.</text>
</comment>
<evidence type="ECO:0000313" key="2">
    <source>
        <dbReference type="Proteomes" id="UP000188268"/>
    </source>
</evidence>
<dbReference type="EMBL" id="AWWV01007276">
    <property type="protein sequence ID" value="OMO97074.1"/>
    <property type="molecule type" value="Genomic_DNA"/>
</dbReference>